<reference evidence="3" key="1">
    <citation type="journal article" date="2012" name="Nature">
        <title>A physical, genetic and functional sequence assembly of the barley genome.</title>
        <authorList>
            <consortium name="The International Barley Genome Sequencing Consortium"/>
            <person name="Mayer K.F."/>
            <person name="Waugh R."/>
            <person name="Brown J.W."/>
            <person name="Schulman A."/>
            <person name="Langridge P."/>
            <person name="Platzer M."/>
            <person name="Fincher G.B."/>
            <person name="Muehlbauer G.J."/>
            <person name="Sato K."/>
            <person name="Close T.J."/>
            <person name="Wise R.P."/>
            <person name="Stein N."/>
        </authorList>
    </citation>
    <scope>NUCLEOTIDE SEQUENCE [LARGE SCALE GENOMIC DNA]</scope>
    <source>
        <strain evidence="3">cv. Morex</strain>
    </source>
</reference>
<evidence type="ECO:0000313" key="3">
    <source>
        <dbReference type="Proteomes" id="UP000011116"/>
    </source>
</evidence>
<dbReference type="Gramene" id="HORVU.MOREX.r3.2HG0106620.1">
    <property type="protein sequence ID" value="HORVU.MOREX.r3.2HG0106620.1.CDS1"/>
    <property type="gene ID" value="HORVU.MOREX.r3.2HG0106620"/>
</dbReference>
<organism evidence="2 3">
    <name type="scientific">Hordeum vulgare subsp. vulgare</name>
    <name type="common">Domesticated barley</name>
    <dbReference type="NCBI Taxonomy" id="112509"/>
    <lineage>
        <taxon>Eukaryota</taxon>
        <taxon>Viridiplantae</taxon>
        <taxon>Streptophyta</taxon>
        <taxon>Embryophyta</taxon>
        <taxon>Tracheophyta</taxon>
        <taxon>Spermatophyta</taxon>
        <taxon>Magnoliopsida</taxon>
        <taxon>Liliopsida</taxon>
        <taxon>Poales</taxon>
        <taxon>Poaceae</taxon>
        <taxon>BOP clade</taxon>
        <taxon>Pooideae</taxon>
        <taxon>Triticodae</taxon>
        <taxon>Triticeae</taxon>
        <taxon>Hordeinae</taxon>
        <taxon>Hordeum</taxon>
    </lineage>
</organism>
<dbReference type="PANTHER" id="PTHR46890">
    <property type="entry name" value="NON-LTR RETROLELEMENT REVERSE TRANSCRIPTASE-LIKE PROTEIN-RELATED"/>
    <property type="match status" value="1"/>
</dbReference>
<dbReference type="AlphaFoldDB" id="A0A8I6X1B9"/>
<reference evidence="2" key="3">
    <citation type="submission" date="2022-01" db="UniProtKB">
        <authorList>
            <consortium name="EnsemblPlants"/>
        </authorList>
    </citation>
    <scope>IDENTIFICATION</scope>
    <source>
        <strain evidence="2">subsp. vulgare</strain>
    </source>
</reference>
<reference evidence="2" key="2">
    <citation type="submission" date="2020-10" db="EMBL/GenBank/DDBJ databases">
        <authorList>
            <person name="Scholz U."/>
            <person name="Mascher M."/>
            <person name="Fiebig A."/>
        </authorList>
    </citation>
    <scope>NUCLEOTIDE SEQUENCE [LARGE SCALE GENOMIC DNA]</scope>
    <source>
        <strain evidence="2">cv. Morex</strain>
    </source>
</reference>
<evidence type="ECO:0000259" key="1">
    <source>
        <dbReference type="Pfam" id="PF00078"/>
    </source>
</evidence>
<dbReference type="Proteomes" id="UP000011116">
    <property type="component" value="Chromosome 2H"/>
</dbReference>
<keyword evidence="3" id="KW-1185">Reference proteome</keyword>
<name>A0A8I6X1B9_HORVV</name>
<dbReference type="InterPro" id="IPR052343">
    <property type="entry name" value="Retrotransposon-Effector_Assoc"/>
</dbReference>
<accession>A0A8I6X1B9</accession>
<dbReference type="InterPro" id="IPR000477">
    <property type="entry name" value="RT_dom"/>
</dbReference>
<dbReference type="SMR" id="A0A8I6X1B9"/>
<feature type="domain" description="Reverse transcriptase" evidence="1">
    <location>
        <begin position="45"/>
        <end position="189"/>
    </location>
</feature>
<evidence type="ECO:0000313" key="2">
    <source>
        <dbReference type="EnsemblPlants" id="HORVU.MOREX.r3.2HG0106620.1.CDS1"/>
    </source>
</evidence>
<proteinExistence type="predicted"/>
<dbReference type="PANTHER" id="PTHR46890:SF48">
    <property type="entry name" value="RNA-DIRECTED DNA POLYMERASE"/>
    <property type="match status" value="1"/>
</dbReference>
<protein>
    <recommendedName>
        <fullName evidence="1">Reverse transcriptase domain-containing protein</fullName>
    </recommendedName>
</protein>
<dbReference type="Pfam" id="PF00078">
    <property type="entry name" value="RVT_1"/>
    <property type="match status" value="1"/>
</dbReference>
<sequence length="199" mass="22596">MHFFYQKFWPLLSDDWTKEILAAINSGVIPEGWNSTTIFLIPKVDNPEKVAQFQSISLCNVVYKVISKMLASRLKVLLSDITSVTQSAFVPERIIMDNLIVSYECFYTMNKRKKGKLGACAVKLDMHKAYDHIEWVFVEAILSKLGFDASWIKLGMSCVTSVEYKVRFNSNETLHSTPTRGLRQGIHSSHICRGIISPS</sequence>
<dbReference type="EnsemblPlants" id="HORVU.MOREX.r3.2HG0106620.1">
    <property type="protein sequence ID" value="HORVU.MOREX.r3.2HG0106620.1.CDS1"/>
    <property type="gene ID" value="HORVU.MOREX.r3.2HG0106620"/>
</dbReference>